<dbReference type="Proteomes" id="UP000002572">
    <property type="component" value="Chromosome"/>
</dbReference>
<dbReference type="CDD" id="cd02910">
    <property type="entry name" value="cupin_Yhhw_N"/>
    <property type="match status" value="1"/>
</dbReference>
<keyword evidence="2" id="KW-0479">Metal-binding</keyword>
<proteinExistence type="inferred from homology"/>
<dbReference type="GO" id="GO:0046872">
    <property type="term" value="F:metal ion binding"/>
    <property type="evidence" value="ECO:0007669"/>
    <property type="project" value="UniProtKB-KW"/>
</dbReference>
<feature type="binding site" evidence="2">
    <location>
        <position position="105"/>
    </location>
    <ligand>
        <name>Fe cation</name>
        <dbReference type="ChEBI" id="CHEBI:24875"/>
    </ligand>
</feature>
<dbReference type="Pfam" id="PF17954">
    <property type="entry name" value="Pirin_C_2"/>
    <property type="match status" value="1"/>
</dbReference>
<dbReference type="OrthoDB" id="9780903at2"/>
<dbReference type="SUPFAM" id="SSF51182">
    <property type="entry name" value="RmlC-like cupins"/>
    <property type="match status" value="1"/>
</dbReference>
<feature type="binding site" evidence="2">
    <location>
        <position position="61"/>
    </location>
    <ligand>
        <name>Fe cation</name>
        <dbReference type="ChEBI" id="CHEBI:24875"/>
    </ligand>
</feature>
<dbReference type="PIRSF" id="PIRSF006232">
    <property type="entry name" value="Pirin"/>
    <property type="match status" value="1"/>
</dbReference>
<dbReference type="InterPro" id="IPR041602">
    <property type="entry name" value="Quercetinase_C"/>
</dbReference>
<comment type="cofactor">
    <cofactor evidence="2">
        <name>Fe cation</name>
        <dbReference type="ChEBI" id="CHEBI:24875"/>
    </cofactor>
    <text evidence="2">Binds 1 Fe cation per subunit.</text>
</comment>
<keyword evidence="2" id="KW-0408">Iron</keyword>
<dbReference type="HOGENOM" id="CLU_064194_2_2_0"/>
<evidence type="ECO:0000256" key="1">
    <source>
        <dbReference type="ARBA" id="ARBA00008416"/>
    </source>
</evidence>
<evidence type="ECO:0000256" key="2">
    <source>
        <dbReference type="PIRSR" id="PIRSR006232-1"/>
    </source>
</evidence>
<dbReference type="InterPro" id="IPR003829">
    <property type="entry name" value="Pirin_N_dom"/>
</dbReference>
<organism evidence="6 7">
    <name type="scientific">Desulfurispirillum indicum (strain ATCC BAA-1389 / DSM 22839 / S5)</name>
    <dbReference type="NCBI Taxonomy" id="653733"/>
    <lineage>
        <taxon>Bacteria</taxon>
        <taxon>Pseudomonadati</taxon>
        <taxon>Chrysiogenota</taxon>
        <taxon>Chrysiogenia</taxon>
        <taxon>Chrysiogenales</taxon>
        <taxon>Chrysiogenaceae</taxon>
        <taxon>Desulfurispirillum</taxon>
    </lineage>
</organism>
<feature type="domain" description="Pirin N-terminal" evidence="4">
    <location>
        <begin position="12"/>
        <end position="121"/>
    </location>
</feature>
<evidence type="ECO:0000259" key="4">
    <source>
        <dbReference type="Pfam" id="PF02678"/>
    </source>
</evidence>
<reference evidence="6 7" key="1">
    <citation type="submission" date="2010-12" db="EMBL/GenBank/DDBJ databases">
        <title>Complete sequence of Desulfurispirillum indicum S5.</title>
        <authorList>
            <consortium name="US DOE Joint Genome Institute"/>
            <person name="Lucas S."/>
            <person name="Copeland A."/>
            <person name="Lapidus A."/>
            <person name="Cheng J.-F."/>
            <person name="Goodwin L."/>
            <person name="Pitluck S."/>
            <person name="Chertkov O."/>
            <person name="Held B."/>
            <person name="Detter J.C."/>
            <person name="Han C."/>
            <person name="Tapia R."/>
            <person name="Land M."/>
            <person name="Hauser L."/>
            <person name="Kyrpides N."/>
            <person name="Ivanova N."/>
            <person name="Mikhailova N."/>
            <person name="Haggblom M."/>
            <person name="Rauschenbach I."/>
            <person name="Bini E."/>
            <person name="Woyke T."/>
        </authorList>
    </citation>
    <scope>NUCLEOTIDE SEQUENCE [LARGE SCALE GENOMIC DNA]</scope>
    <source>
        <strain evidence="7">ATCC BAA-1389 / DSM 22839 / S5</strain>
    </source>
</reference>
<dbReference type="InterPro" id="IPR014710">
    <property type="entry name" value="RmlC-like_jellyroll"/>
</dbReference>
<feature type="binding site" evidence="2">
    <location>
        <position position="103"/>
    </location>
    <ligand>
        <name>Fe cation</name>
        <dbReference type="ChEBI" id="CHEBI:24875"/>
    </ligand>
</feature>
<evidence type="ECO:0000256" key="3">
    <source>
        <dbReference type="RuleBase" id="RU003457"/>
    </source>
</evidence>
<comment type="similarity">
    <text evidence="1 3">Belongs to the pirin family.</text>
</comment>
<dbReference type="EMBL" id="CP002432">
    <property type="protein sequence ID" value="ADU65124.1"/>
    <property type="molecule type" value="Genomic_DNA"/>
</dbReference>
<evidence type="ECO:0000313" key="7">
    <source>
        <dbReference type="Proteomes" id="UP000002572"/>
    </source>
</evidence>
<dbReference type="FunCoup" id="E6W746">
    <property type="interactions" value="70"/>
</dbReference>
<feature type="domain" description="Quercetin 2,3-dioxygenase C-terminal cupin" evidence="5">
    <location>
        <begin position="148"/>
        <end position="234"/>
    </location>
</feature>
<evidence type="ECO:0000313" key="6">
    <source>
        <dbReference type="EMBL" id="ADU65124.1"/>
    </source>
</evidence>
<dbReference type="RefSeq" id="WP_013505013.1">
    <property type="nucleotide sequence ID" value="NC_014836.1"/>
</dbReference>
<accession>E6W746</accession>
<dbReference type="AlphaFoldDB" id="E6W746"/>
<dbReference type="eggNOG" id="COG1741">
    <property type="taxonomic scope" value="Bacteria"/>
</dbReference>
<dbReference type="Pfam" id="PF02678">
    <property type="entry name" value="Pirin"/>
    <property type="match status" value="1"/>
</dbReference>
<keyword evidence="7" id="KW-1185">Reference proteome</keyword>
<dbReference type="InterPro" id="IPR012093">
    <property type="entry name" value="Pirin"/>
</dbReference>
<feature type="binding site" evidence="2">
    <location>
        <position position="59"/>
    </location>
    <ligand>
        <name>Fe cation</name>
        <dbReference type="ChEBI" id="CHEBI:24875"/>
    </ligand>
</feature>
<dbReference type="InterPro" id="IPR011051">
    <property type="entry name" value="RmlC_Cupin_sf"/>
</dbReference>
<dbReference type="PANTHER" id="PTHR43212">
    <property type="entry name" value="QUERCETIN 2,3-DIOXYGENASE"/>
    <property type="match status" value="1"/>
</dbReference>
<dbReference type="KEGG" id="din:Selin_0368"/>
<dbReference type="InParanoid" id="E6W746"/>
<dbReference type="PANTHER" id="PTHR43212:SF3">
    <property type="entry name" value="QUERCETIN 2,3-DIOXYGENASE"/>
    <property type="match status" value="1"/>
</dbReference>
<dbReference type="Gene3D" id="2.60.120.10">
    <property type="entry name" value="Jelly Rolls"/>
    <property type="match status" value="2"/>
</dbReference>
<name>E6W746_DESIS</name>
<sequence>MAPITIHRAETRGTADHGWLLSRHTFSFADYHDPERMGFGLLRVINDDIVAPGKGFDTHPHRNMEIISIPLQGALRHADSMGHNTVIPAGEIQLMSAGSGVSHSEYNASDHESVAFLQIWVYPATKNTEPRYFQKAFDPARRHNRFQLLVSPDGREESLVINQQAWFSMIDLQANTSAIYHLHGKHSGLYLFVLEGNVKAHGEALTKRDGMGISAESTVMLQASSATRILCMEVPMEALEA</sequence>
<evidence type="ECO:0000259" key="5">
    <source>
        <dbReference type="Pfam" id="PF17954"/>
    </source>
</evidence>
<protein>
    <submittedName>
        <fullName evidence="6">Pirin domain protein</fullName>
    </submittedName>
</protein>
<gene>
    <name evidence="6" type="ordered locus">Selin_0368</name>
</gene>
<dbReference type="STRING" id="653733.Selin_0368"/>